<proteinExistence type="predicted"/>
<keyword evidence="1" id="KW-0472">Membrane</keyword>
<keyword evidence="1" id="KW-0812">Transmembrane</keyword>
<evidence type="ECO:0000313" key="3">
    <source>
        <dbReference type="EMBL" id="KAH9517309.1"/>
    </source>
</evidence>
<feature type="transmembrane region" description="Helical" evidence="1">
    <location>
        <begin position="32"/>
        <end position="54"/>
    </location>
</feature>
<dbReference type="Proteomes" id="UP000790347">
    <property type="component" value="Unassembled WGS sequence"/>
</dbReference>
<reference evidence="2" key="3">
    <citation type="journal article" date="2021" name="World Allergy Organ. J.">
        <title>Chromosome-level assembly of Dermatophagoides farinae genome and transcriptome reveals two novel allergens Der f 37 and Der f 39.</title>
        <authorList>
            <person name="Chen J."/>
            <person name="Cai Z."/>
            <person name="Fan D."/>
            <person name="Hu J."/>
            <person name="Hou Y."/>
            <person name="He Y."/>
            <person name="Zhang Z."/>
            <person name="Zhao Z."/>
            <person name="Gao P."/>
            <person name="Hu W."/>
            <person name="Sun J."/>
            <person name="Li J."/>
            <person name="Ji K."/>
        </authorList>
    </citation>
    <scope>NUCLEOTIDE SEQUENCE</scope>
    <source>
        <strain evidence="2">JKM2019</strain>
    </source>
</reference>
<sequence length="77" mass="8715">MTVLDDRLQYKTQTSEPRFTAKIGPSLNSLPIVGIIGGILIAFIFASVLLYYFGYLDHCFKTKKLPKKSRSSSNRMQ</sequence>
<reference evidence="3" key="1">
    <citation type="submission" date="2013-05" db="EMBL/GenBank/DDBJ databases">
        <authorList>
            <person name="Yim A.K.Y."/>
            <person name="Chan T.F."/>
            <person name="Ji K.M."/>
            <person name="Liu X.Y."/>
            <person name="Zhou J.W."/>
            <person name="Li R.Q."/>
            <person name="Yang K.Y."/>
            <person name="Li J."/>
            <person name="Li M."/>
            <person name="Law P.T.W."/>
            <person name="Wu Y.L."/>
            <person name="Cai Z.L."/>
            <person name="Qin H."/>
            <person name="Bao Y."/>
            <person name="Leung R.K.K."/>
            <person name="Ng P.K.S."/>
            <person name="Zou J."/>
            <person name="Zhong X.J."/>
            <person name="Ran P.X."/>
            <person name="Zhong N.S."/>
            <person name="Liu Z.G."/>
            <person name="Tsui S.K.W."/>
        </authorList>
    </citation>
    <scope>NUCLEOTIDE SEQUENCE</scope>
    <source>
        <strain evidence="3">Derf</strain>
        <tissue evidence="3">Whole organism</tissue>
    </source>
</reference>
<keyword evidence="4" id="KW-1185">Reference proteome</keyword>
<dbReference type="EMBL" id="SDOV01000001">
    <property type="protein sequence ID" value="KAH7646737.1"/>
    <property type="molecule type" value="Genomic_DNA"/>
</dbReference>
<evidence type="ECO:0000313" key="2">
    <source>
        <dbReference type="EMBL" id="KAH7646737.1"/>
    </source>
</evidence>
<comment type="caution">
    <text evidence="3">The sequence shown here is derived from an EMBL/GenBank/DDBJ whole genome shotgun (WGS) entry which is preliminary data.</text>
</comment>
<evidence type="ECO:0000313" key="4">
    <source>
        <dbReference type="Proteomes" id="UP000790347"/>
    </source>
</evidence>
<accession>A0A922I0L4</accession>
<organism evidence="3 4">
    <name type="scientific">Dermatophagoides farinae</name>
    <name type="common">American house dust mite</name>
    <dbReference type="NCBI Taxonomy" id="6954"/>
    <lineage>
        <taxon>Eukaryota</taxon>
        <taxon>Metazoa</taxon>
        <taxon>Ecdysozoa</taxon>
        <taxon>Arthropoda</taxon>
        <taxon>Chelicerata</taxon>
        <taxon>Arachnida</taxon>
        <taxon>Acari</taxon>
        <taxon>Acariformes</taxon>
        <taxon>Sarcoptiformes</taxon>
        <taxon>Astigmata</taxon>
        <taxon>Psoroptidia</taxon>
        <taxon>Analgoidea</taxon>
        <taxon>Pyroglyphidae</taxon>
        <taxon>Dermatophagoidinae</taxon>
        <taxon>Dermatophagoides</taxon>
    </lineage>
</organism>
<name>A0A922I0L4_DERFA</name>
<evidence type="ECO:0000256" key="1">
    <source>
        <dbReference type="SAM" id="Phobius"/>
    </source>
</evidence>
<keyword evidence="1" id="KW-1133">Transmembrane helix</keyword>
<dbReference type="EMBL" id="ASGP02000003">
    <property type="protein sequence ID" value="KAH9517309.1"/>
    <property type="molecule type" value="Genomic_DNA"/>
</dbReference>
<protein>
    <submittedName>
        <fullName evidence="3">Uncharacterized protein</fullName>
    </submittedName>
</protein>
<gene>
    <name evidence="3" type="ORF">DERF_007987</name>
    <name evidence="2" type="ORF">HUG17_2275</name>
</gene>
<dbReference type="AlphaFoldDB" id="A0A922I0L4"/>
<dbReference type="Proteomes" id="UP000828236">
    <property type="component" value="Unassembled WGS sequence"/>
</dbReference>
<reference evidence="2" key="2">
    <citation type="submission" date="2020-06" db="EMBL/GenBank/DDBJ databases">
        <authorList>
            <person name="Ji K."/>
            <person name="Li J."/>
        </authorList>
    </citation>
    <scope>NUCLEOTIDE SEQUENCE</scope>
    <source>
        <strain evidence="2">JKM2019</strain>
        <tissue evidence="2">Whole body</tissue>
    </source>
</reference>
<reference evidence="3" key="4">
    <citation type="journal article" date="2022" name="Res Sq">
        <title>Comparative Genomics Reveals Insights into the Divergent Evolution of Astigmatic Mites and Household Pest Adaptations.</title>
        <authorList>
            <person name="Xiong Q."/>
            <person name="Wan A.T.-Y."/>
            <person name="Liu X.-Y."/>
            <person name="Fung C.S.-H."/>
            <person name="Xiao X."/>
            <person name="Malainual N."/>
            <person name="Hou J."/>
            <person name="Wang L."/>
            <person name="Wang M."/>
            <person name="Yang K."/>
            <person name="Cui Y."/>
            <person name="Leung E."/>
            <person name="Nong W."/>
            <person name="Shin S.-K."/>
            <person name="Au S."/>
            <person name="Jeong K.Y."/>
            <person name="Chew F.T."/>
            <person name="Hui J."/>
            <person name="Leung T.F."/>
            <person name="Tungtrongchitr A."/>
            <person name="Zhong N."/>
            <person name="Liu Z."/>
            <person name="Tsui S."/>
        </authorList>
    </citation>
    <scope>NUCLEOTIDE SEQUENCE</scope>
    <source>
        <strain evidence="3">Derf</strain>
        <tissue evidence="3">Whole organism</tissue>
    </source>
</reference>